<proteinExistence type="inferred from homology"/>
<evidence type="ECO:0000256" key="2">
    <source>
        <dbReference type="RuleBase" id="RU003936"/>
    </source>
</evidence>
<dbReference type="PROSITE" id="PS51343">
    <property type="entry name" value="PII_GLNB_DOM"/>
    <property type="match status" value="1"/>
</dbReference>
<accession>A0A099T489</accession>
<reference evidence="3 4" key="1">
    <citation type="submission" date="2014-09" db="EMBL/GenBank/DDBJ databases">
        <title>Draft genome sequence of an obligately methylotrophic methanogen, Methanococcoides methylutens, isolated from marine sediment.</title>
        <authorList>
            <person name="Guan Y."/>
            <person name="Ngugi D.K."/>
            <person name="Blom J."/>
            <person name="Ali S."/>
            <person name="Ferry J.G."/>
            <person name="Stingl U."/>
        </authorList>
    </citation>
    <scope>NUCLEOTIDE SEQUENCE [LARGE SCALE GENOMIC DNA]</scope>
    <source>
        <strain evidence="3 4">DSM 2657</strain>
    </source>
</reference>
<comment type="caution">
    <text evidence="3">The sequence shown here is derived from an EMBL/GenBank/DDBJ whole genome shotgun (WGS) entry which is preliminary data.</text>
</comment>
<evidence type="ECO:0000256" key="1">
    <source>
        <dbReference type="PIRSR" id="PIRSR602187-50"/>
    </source>
</evidence>
<dbReference type="AlphaFoldDB" id="A0A099T489"/>
<dbReference type="EMBL" id="JRHO01000004">
    <property type="protein sequence ID" value="KGK99629.1"/>
    <property type="molecule type" value="Genomic_DNA"/>
</dbReference>
<dbReference type="PROSITE" id="PS00638">
    <property type="entry name" value="PII_GLNB_CTER"/>
    <property type="match status" value="1"/>
</dbReference>
<evidence type="ECO:0000313" key="4">
    <source>
        <dbReference type="Proteomes" id="UP000029859"/>
    </source>
</evidence>
<dbReference type="Pfam" id="PF00543">
    <property type="entry name" value="P-II"/>
    <property type="match status" value="1"/>
</dbReference>
<dbReference type="InterPro" id="IPR011322">
    <property type="entry name" value="N-reg_PII-like_a/b"/>
</dbReference>
<dbReference type="GO" id="GO:0030234">
    <property type="term" value="F:enzyme regulator activity"/>
    <property type="evidence" value="ECO:0007669"/>
    <property type="project" value="InterPro"/>
</dbReference>
<dbReference type="SUPFAM" id="SSF54913">
    <property type="entry name" value="GlnB-like"/>
    <property type="match status" value="1"/>
</dbReference>
<comment type="similarity">
    <text evidence="2">Belongs to the P(II) protein family.</text>
</comment>
<organism evidence="3 4">
    <name type="scientific">Methanococcoides methylutens</name>
    <dbReference type="NCBI Taxonomy" id="2226"/>
    <lineage>
        <taxon>Archaea</taxon>
        <taxon>Methanobacteriati</taxon>
        <taxon>Methanobacteriota</taxon>
        <taxon>Stenosarchaea group</taxon>
        <taxon>Methanomicrobia</taxon>
        <taxon>Methanosarcinales</taxon>
        <taxon>Methanosarcinaceae</taxon>
        <taxon>Methanococcoides</taxon>
    </lineage>
</organism>
<dbReference type="InterPro" id="IPR015867">
    <property type="entry name" value="N-reg_PII/ATP_PRibTrfase_C"/>
</dbReference>
<sequence length="112" mass="12491">MQKIEAIIRPTKIHDVKAALENAKFESMTITDVTGRGKQRGMVHQWRGREYCVDLLPKIKVEIVVPEAKVDEVVGIIMENASTGEVGDGKIFIYPVERAIRIRTGETDGDAL</sequence>
<dbReference type="PANTHER" id="PTHR30115:SF11">
    <property type="entry name" value="NITROGEN REGULATORY PROTEIN P-II HOMOLOG"/>
    <property type="match status" value="1"/>
</dbReference>
<dbReference type="PANTHER" id="PTHR30115">
    <property type="entry name" value="NITROGEN REGULATORY PROTEIN P-II"/>
    <property type="match status" value="1"/>
</dbReference>
<dbReference type="GO" id="GO:0006808">
    <property type="term" value="P:regulation of nitrogen utilization"/>
    <property type="evidence" value="ECO:0007669"/>
    <property type="project" value="InterPro"/>
</dbReference>
<dbReference type="Proteomes" id="UP000029859">
    <property type="component" value="Unassembled WGS sequence"/>
</dbReference>
<dbReference type="SMART" id="SM00938">
    <property type="entry name" value="P-II"/>
    <property type="match status" value="1"/>
</dbReference>
<dbReference type="GO" id="GO:0005524">
    <property type="term" value="F:ATP binding"/>
    <property type="evidence" value="ECO:0007669"/>
    <property type="project" value="TreeGrafter"/>
</dbReference>
<gene>
    <name evidence="3" type="ORF">LI82_01265</name>
</gene>
<dbReference type="InterPro" id="IPR002187">
    <property type="entry name" value="N-reg_PII"/>
</dbReference>
<protein>
    <submittedName>
        <fullName evidence="3">Nitrogen regulatory protein P-II 1</fullName>
    </submittedName>
</protein>
<dbReference type="InterPro" id="IPR017918">
    <property type="entry name" value="N-reg_PII_CS"/>
</dbReference>
<dbReference type="RefSeq" id="WP_048193150.1">
    <property type="nucleotide sequence ID" value="NZ_CAAGSM010000003.1"/>
</dbReference>
<feature type="modified residue" description="O-UMP-tyrosine" evidence="1">
    <location>
        <position position="51"/>
    </location>
</feature>
<keyword evidence="1" id="KW-0597">Phosphoprotein</keyword>
<dbReference type="PRINTS" id="PR00340">
    <property type="entry name" value="PIIGLNB"/>
</dbReference>
<dbReference type="GO" id="GO:0005829">
    <property type="term" value="C:cytosol"/>
    <property type="evidence" value="ECO:0007669"/>
    <property type="project" value="TreeGrafter"/>
</dbReference>
<evidence type="ECO:0000313" key="3">
    <source>
        <dbReference type="EMBL" id="KGK99629.1"/>
    </source>
</evidence>
<dbReference type="OrthoDB" id="10960at2157"/>
<dbReference type="Gene3D" id="3.30.70.120">
    <property type="match status" value="1"/>
</dbReference>
<keyword evidence="4" id="KW-1185">Reference proteome</keyword>
<name>A0A099T489_METMT</name>